<dbReference type="GO" id="GO:0004526">
    <property type="term" value="F:ribonuclease P activity"/>
    <property type="evidence" value="ECO:0007669"/>
    <property type="project" value="TreeGrafter"/>
</dbReference>
<dbReference type="AlphaFoldDB" id="A0A9P9XVA6"/>
<reference evidence="2" key="2">
    <citation type="submission" date="2022-07" db="EMBL/GenBank/DDBJ databases">
        <authorList>
            <person name="Goncalves M.F.M."/>
            <person name="Hilario S."/>
            <person name="Van De Peer Y."/>
            <person name="Esteves A.C."/>
            <person name="Alves A."/>
        </authorList>
    </citation>
    <scope>NUCLEOTIDE SEQUENCE</scope>
    <source>
        <strain evidence="2">MUM 19.33</strain>
    </source>
</reference>
<sequence length="677" mass="72404">MGNDTSARKKTVFQLDTPFSDVSWPEVSLEDQDTILELLCNFLSPIGKHRRAHVKASKGKKASRRAEKAKAEREGEDTEMPDLVIPAPPDVTHRIDVGFNSITRSLSAMTEDQRCGSDAQADKADKERKPLSMIFVARGDQSAVFNCHFPKMWVSHAFPCIATLTSVLSVFVPINLITTLATTSFDNDYLNSCFKMAPPPMSDEEHVTPIRSRQVSNPTRAVPCPLGLADKDWLAPAPKKTTIAPSQTAEAIPARPSTSNGVPAMKKNSGVQSSAVSNNVTNPIISSDAAANVNGCQATEQPSSASNAVKGKDFLLKLRREHAARVAKLTAGESKPADATTLNGASSTNTKTSSVCLDDPVASKSDDAKYVVSKEFVPSKEPDQPGHGDESVIRKQNKGPHDPIPQDDRAGSSKILAGNLLTTTTSLGSEPERKTDEALLVDLCDGAKPALSTTAVGVCNERVTMTGMMQALQPSKLAVSRPKSPRIESDPTVKNNDYRKANVQQGPPTSLTAMDHNAQGEHKLNMIVATTTEDNEGSDHVRKQDSEAQPAVPTPVGFGSFPPPGPLADTSNAFCATHLQQSLADITPIGASTGYLVTITQVTSTPQGGMFMGTTSGELHLNTPVVAQPILPATNVAQKENIRPQDHVPAAPSEYRHRRIATDKGQQGLLSSRWAIN</sequence>
<feature type="compositionally biased region" description="Basic and acidic residues" evidence="1">
    <location>
        <begin position="377"/>
        <end position="411"/>
    </location>
</feature>
<dbReference type="GeneID" id="75827313"/>
<comment type="caution">
    <text evidence="2">The sequence shown here is derived from an EMBL/GenBank/DDBJ whole genome shotgun (WGS) entry which is preliminary data.</text>
</comment>
<dbReference type="GO" id="GO:0008033">
    <property type="term" value="P:tRNA processing"/>
    <property type="evidence" value="ECO:0007669"/>
    <property type="project" value="InterPro"/>
</dbReference>
<feature type="compositionally biased region" description="Basic and acidic residues" evidence="1">
    <location>
        <begin position="64"/>
        <end position="73"/>
    </location>
</feature>
<accession>A0A9P9XVA6</accession>
<feature type="region of interest" description="Disordered" evidence="1">
    <location>
        <begin position="475"/>
        <end position="508"/>
    </location>
</feature>
<feature type="region of interest" description="Disordered" evidence="1">
    <location>
        <begin position="375"/>
        <end position="413"/>
    </location>
</feature>
<feature type="compositionally biased region" description="Basic residues" evidence="1">
    <location>
        <begin position="51"/>
        <end position="63"/>
    </location>
</feature>
<evidence type="ECO:0000313" key="2">
    <source>
        <dbReference type="EMBL" id="KAI6778405.1"/>
    </source>
</evidence>
<dbReference type="GO" id="GO:0005829">
    <property type="term" value="C:cytosol"/>
    <property type="evidence" value="ECO:0007669"/>
    <property type="project" value="TreeGrafter"/>
</dbReference>
<gene>
    <name evidence="2" type="ORF">J7T54_000794</name>
</gene>
<name>A0A9P9XVA6_9HYPO</name>
<feature type="compositionally biased region" description="Basic and acidic residues" evidence="1">
    <location>
        <begin position="485"/>
        <end position="500"/>
    </location>
</feature>
<feature type="compositionally biased region" description="Polar residues" evidence="1">
    <location>
        <begin position="340"/>
        <end position="355"/>
    </location>
</feature>
<evidence type="ECO:0000256" key="1">
    <source>
        <dbReference type="SAM" id="MobiDB-lite"/>
    </source>
</evidence>
<dbReference type="GO" id="GO:0034965">
    <property type="term" value="P:intronic box C/D snoRNA processing"/>
    <property type="evidence" value="ECO:0007669"/>
    <property type="project" value="TreeGrafter"/>
</dbReference>
<dbReference type="Proteomes" id="UP001055219">
    <property type="component" value="Unassembled WGS sequence"/>
</dbReference>
<feature type="region of interest" description="Disordered" evidence="1">
    <location>
        <begin position="51"/>
        <end position="87"/>
    </location>
</feature>
<organism evidence="2 3">
    <name type="scientific">Emericellopsis cladophorae</name>
    <dbReference type="NCBI Taxonomy" id="2686198"/>
    <lineage>
        <taxon>Eukaryota</taxon>
        <taxon>Fungi</taxon>
        <taxon>Dikarya</taxon>
        <taxon>Ascomycota</taxon>
        <taxon>Pezizomycotina</taxon>
        <taxon>Sordariomycetes</taxon>
        <taxon>Hypocreomycetidae</taxon>
        <taxon>Hypocreales</taxon>
        <taxon>Bionectriaceae</taxon>
        <taxon>Emericellopsis</taxon>
    </lineage>
</organism>
<dbReference type="PANTHER" id="PTHR28272">
    <property type="entry name" value="RIBONUCLEASES P/MRP PROTEIN SUBUNIT POP3"/>
    <property type="match status" value="1"/>
</dbReference>
<dbReference type="RefSeq" id="XP_051359261.1">
    <property type="nucleotide sequence ID" value="XM_051509771.1"/>
</dbReference>
<feature type="region of interest" description="Disordered" evidence="1">
    <location>
        <begin position="242"/>
        <end position="275"/>
    </location>
</feature>
<dbReference type="GO" id="GO:0000171">
    <property type="term" value="F:ribonuclease MRP activity"/>
    <property type="evidence" value="ECO:0007669"/>
    <property type="project" value="TreeGrafter"/>
</dbReference>
<dbReference type="GO" id="GO:0005655">
    <property type="term" value="C:nucleolar ribonuclease P complex"/>
    <property type="evidence" value="ECO:0007669"/>
    <property type="project" value="TreeGrafter"/>
</dbReference>
<dbReference type="OrthoDB" id="20109at2759"/>
<feature type="region of interest" description="Disordered" evidence="1">
    <location>
        <begin position="327"/>
        <end position="359"/>
    </location>
</feature>
<reference evidence="2" key="1">
    <citation type="journal article" date="2021" name="J Fungi (Basel)">
        <title>Genomic and Metabolomic Analyses of the Marine Fungus Emericellopsis cladophorae: Insights into Saltwater Adaptability Mechanisms and Its Biosynthetic Potential.</title>
        <authorList>
            <person name="Goncalves M.F.M."/>
            <person name="Hilario S."/>
            <person name="Van de Peer Y."/>
            <person name="Esteves A.C."/>
            <person name="Alves A."/>
        </authorList>
    </citation>
    <scope>NUCLEOTIDE SEQUENCE</scope>
    <source>
        <strain evidence="2">MUM 19.33</strain>
    </source>
</reference>
<dbReference type="PANTHER" id="PTHR28272:SF1">
    <property type="entry name" value="RIBONUCLEASES P_MRP PROTEIN SUBUNIT POP3"/>
    <property type="match status" value="1"/>
</dbReference>
<dbReference type="EMBL" id="JAGIXG020000069">
    <property type="protein sequence ID" value="KAI6778405.1"/>
    <property type="molecule type" value="Genomic_DNA"/>
</dbReference>
<dbReference type="InterPro" id="IPR013241">
    <property type="entry name" value="RNase_P_Pop3"/>
</dbReference>
<keyword evidence="3" id="KW-1185">Reference proteome</keyword>
<dbReference type="GO" id="GO:0000172">
    <property type="term" value="C:ribonuclease MRP complex"/>
    <property type="evidence" value="ECO:0007669"/>
    <property type="project" value="TreeGrafter"/>
</dbReference>
<proteinExistence type="predicted"/>
<evidence type="ECO:0000313" key="3">
    <source>
        <dbReference type="Proteomes" id="UP001055219"/>
    </source>
</evidence>
<protein>
    <submittedName>
        <fullName evidence="2">Uncharacterized protein</fullName>
    </submittedName>
</protein>
<dbReference type="GO" id="GO:0006364">
    <property type="term" value="P:rRNA processing"/>
    <property type="evidence" value="ECO:0007669"/>
    <property type="project" value="InterPro"/>
</dbReference>